<dbReference type="Proteomes" id="UP000028547">
    <property type="component" value="Unassembled WGS sequence"/>
</dbReference>
<reference evidence="2 3" key="1">
    <citation type="submission" date="2014-07" db="EMBL/GenBank/DDBJ databases">
        <title>Draft Genome Sequence of Gephyronic Acid Producer, Cystobacter violaceus Strain Cb vi76.</title>
        <authorList>
            <person name="Stevens D.C."/>
            <person name="Young J."/>
            <person name="Carmichael R."/>
            <person name="Tan J."/>
            <person name="Taylor R.E."/>
        </authorList>
    </citation>
    <scope>NUCLEOTIDE SEQUENCE [LARGE SCALE GENOMIC DNA]</scope>
    <source>
        <strain evidence="2 3">Cb vi76</strain>
    </source>
</reference>
<dbReference type="CDD" id="cd03398">
    <property type="entry name" value="PAP2_haloperoxidase"/>
    <property type="match status" value="1"/>
</dbReference>
<sequence>MESHPETRRTAARRLRMEAAELAFNRVHPIHANNGDEFLYRDSKTNGITYAGSFTKGLPHDAQGFLVTEPGQLDPFNLFVQGIQSGDPKDFIRTPLGPPGFNPSVRPDSWKSRSAKSTLGKDDNAGADVRGWESAGAGHTFDLEGPDAQSVTMPPHPRLDSAELVGEMAELYLMALLRDVPFARMREGKGTARLAQAIELLNSLDWFQAKPADLGANERCRHRPLLTEQTVFRGITPGEQQGPYLSQFLLVGNEHLGRKGSKPHVRTDGYIQYGSIRIDQRVRVARPGKDYLTTFEAWWDVQNGADLRGLEEYEPGGKQGEAFRFIATPRDMATWVHYDALYEAYLNACLFMMAMGIPFDPGIPFQAADNVDKQQGFAQFGGPHILSLVTEVATRALKAVRYQKYNVHRRARPEAVGGLIDIWCRTKDSRANVVNQKLVPTFQGAKLGKHSLLEVIAAHNREQNKADDRKHDASASGDTFLLPMAFPEGSPMHPSYGAGHATVAGACVTILKAYFDHGYVLPFCYEPAEDGSRLEEVKDCPPLTVEHELNKLAANIAIGRNWAGVHYFSDYIESMRLGEQIALGILEEQKLTYRETFTMTVPLFDGTIVRI</sequence>
<dbReference type="GO" id="GO:0004601">
    <property type="term" value="F:peroxidase activity"/>
    <property type="evidence" value="ECO:0007669"/>
    <property type="project" value="InterPro"/>
</dbReference>
<proteinExistence type="predicted"/>
<dbReference type="PANTHER" id="PTHR34599">
    <property type="entry name" value="PEROXIDASE-RELATED"/>
    <property type="match status" value="1"/>
</dbReference>
<name>A0A084SSH7_9BACT</name>
<evidence type="ECO:0008006" key="4">
    <source>
        <dbReference type="Google" id="ProtNLM"/>
    </source>
</evidence>
<dbReference type="InterPro" id="IPR016119">
    <property type="entry name" value="Br/Cl_peroxidase_C"/>
</dbReference>
<dbReference type="Gene3D" id="1.10.606.10">
    <property type="entry name" value="Vanadium-containing Chloroperoxidase, domain 2"/>
    <property type="match status" value="1"/>
</dbReference>
<dbReference type="RefSeq" id="WP_043398441.1">
    <property type="nucleotide sequence ID" value="NZ_JPMI01000142.1"/>
</dbReference>
<evidence type="ECO:0000256" key="1">
    <source>
        <dbReference type="SAM" id="MobiDB-lite"/>
    </source>
</evidence>
<feature type="region of interest" description="Disordered" evidence="1">
    <location>
        <begin position="98"/>
        <end position="131"/>
    </location>
</feature>
<dbReference type="InterPro" id="IPR036938">
    <property type="entry name" value="PAP2/HPO_sf"/>
</dbReference>
<accession>A0A084SSH7</accession>
<dbReference type="EMBL" id="JPMI01000142">
    <property type="protein sequence ID" value="KFA91412.1"/>
    <property type="molecule type" value="Genomic_DNA"/>
</dbReference>
<organism evidence="2 3">
    <name type="scientific">Archangium violaceum Cb vi76</name>
    <dbReference type="NCBI Taxonomy" id="1406225"/>
    <lineage>
        <taxon>Bacteria</taxon>
        <taxon>Pseudomonadati</taxon>
        <taxon>Myxococcota</taxon>
        <taxon>Myxococcia</taxon>
        <taxon>Myxococcales</taxon>
        <taxon>Cystobacterineae</taxon>
        <taxon>Archangiaceae</taxon>
        <taxon>Archangium</taxon>
    </lineage>
</organism>
<evidence type="ECO:0000313" key="2">
    <source>
        <dbReference type="EMBL" id="KFA91412.1"/>
    </source>
</evidence>
<dbReference type="SUPFAM" id="SSF48317">
    <property type="entry name" value="Acid phosphatase/Vanadium-dependent haloperoxidase"/>
    <property type="match status" value="1"/>
</dbReference>
<dbReference type="InterPro" id="IPR052559">
    <property type="entry name" value="V-haloperoxidase"/>
</dbReference>
<gene>
    <name evidence="2" type="ORF">Q664_21580</name>
</gene>
<dbReference type="AlphaFoldDB" id="A0A084SSH7"/>
<comment type="caution">
    <text evidence="2">The sequence shown here is derived from an EMBL/GenBank/DDBJ whole genome shotgun (WGS) entry which is preliminary data.</text>
</comment>
<dbReference type="PANTHER" id="PTHR34599:SF1">
    <property type="entry name" value="PHOSPHATIDIC ACID PHOSPHATASE TYPE 2_HALOPEROXIDASE DOMAIN-CONTAINING PROTEIN"/>
    <property type="match status" value="1"/>
</dbReference>
<protein>
    <recommendedName>
        <fullName evidence="4">Bromoperoxidase</fullName>
    </recommendedName>
</protein>
<evidence type="ECO:0000313" key="3">
    <source>
        <dbReference type="Proteomes" id="UP000028547"/>
    </source>
</evidence>